<dbReference type="GO" id="GO:1990002">
    <property type="term" value="F:methylglyoxal reductase (NADPH) (acetol producing) activity"/>
    <property type="evidence" value="ECO:0007669"/>
    <property type="project" value="TreeGrafter"/>
</dbReference>
<dbReference type="PANTHER" id="PTHR43633:SF1">
    <property type="entry name" value="ALCOHOL DEHYDROGENASE YQHD"/>
    <property type="match status" value="1"/>
</dbReference>
<dbReference type="Pfam" id="PF00465">
    <property type="entry name" value="Fe-ADH"/>
    <property type="match status" value="1"/>
</dbReference>
<dbReference type="InterPro" id="IPR056798">
    <property type="entry name" value="ADH_Fe_C"/>
</dbReference>
<evidence type="ECO:0000256" key="1">
    <source>
        <dbReference type="ARBA" id="ARBA00023002"/>
    </source>
</evidence>
<reference evidence="4" key="2">
    <citation type="submission" date="2021-04" db="EMBL/GenBank/DDBJ databases">
        <authorList>
            <person name="Gilroy R."/>
        </authorList>
    </citation>
    <scope>NUCLEOTIDE SEQUENCE</scope>
    <source>
        <strain evidence="4">ChiSxjej1B13-11762</strain>
    </source>
</reference>
<sequence length="394" mass="43010">MHNFTQYSPTEIIFGKGAQKEAGKLAKKLGAFRVLLVYGGKSAVRSGLLKEIQEELTGQGIIYEELGGVQPNPRLTLAREGVEKAISFQADLILAVGGGSVIDTAKAVAVGACVPGTDIWDIWMGKAPVQAALPVGVVLTISAAGSETSDSAVLTNQETGKKAGINTDLIRPRFALMNPELTYTISKYQLACGITDILMHTLERYFTPVKGNEMTDEIAEGLMRTVIRNGRKAYEDQMDYDAMSELMWCGSLSHNGLTGLGRPKDFACHKLGHEISGMFDEAHGATLAAVWGSWARYVYKLDVSRFARYGRQVWGIQEEDPEEAAVLAIEQTEAFFREIQMPTSIGELSIGVQPDEVLRRMADSATRGDTVKLGCFMKLGAKEMFEIYKAADHQ</sequence>
<keyword evidence="1" id="KW-0560">Oxidoreductase</keyword>
<dbReference type="InterPro" id="IPR044731">
    <property type="entry name" value="BDH-like"/>
</dbReference>
<accession>A0A9D1UEN7</accession>
<gene>
    <name evidence="4" type="ORF">H9873_05270</name>
</gene>
<organism evidence="4 5">
    <name type="scientific">Candidatus Dorea gallistercoris</name>
    <dbReference type="NCBI Taxonomy" id="2838542"/>
    <lineage>
        <taxon>Bacteria</taxon>
        <taxon>Bacillati</taxon>
        <taxon>Bacillota</taxon>
        <taxon>Clostridia</taxon>
        <taxon>Lachnospirales</taxon>
        <taxon>Lachnospiraceae</taxon>
        <taxon>Dorea</taxon>
    </lineage>
</organism>
<proteinExistence type="predicted"/>
<dbReference type="AlphaFoldDB" id="A0A9D1UEN7"/>
<evidence type="ECO:0000313" key="5">
    <source>
        <dbReference type="Proteomes" id="UP000824263"/>
    </source>
</evidence>
<dbReference type="SUPFAM" id="SSF56796">
    <property type="entry name" value="Dehydroquinate synthase-like"/>
    <property type="match status" value="1"/>
</dbReference>
<feature type="domain" description="Alcohol dehydrogenase iron-type/glycerol dehydrogenase GldA" evidence="2">
    <location>
        <begin position="9"/>
        <end position="179"/>
    </location>
</feature>
<dbReference type="GO" id="GO:1990362">
    <property type="term" value="F:butanol dehydrogenase (NAD+) activity"/>
    <property type="evidence" value="ECO:0007669"/>
    <property type="project" value="InterPro"/>
</dbReference>
<dbReference type="Gene3D" id="3.40.50.1970">
    <property type="match status" value="1"/>
</dbReference>
<name>A0A9D1UEN7_9FIRM</name>
<evidence type="ECO:0000259" key="3">
    <source>
        <dbReference type="Pfam" id="PF25137"/>
    </source>
</evidence>
<dbReference type="GO" id="GO:0008106">
    <property type="term" value="F:alcohol dehydrogenase (NADP+) activity"/>
    <property type="evidence" value="ECO:0007669"/>
    <property type="project" value="TreeGrafter"/>
</dbReference>
<dbReference type="CDD" id="cd08187">
    <property type="entry name" value="BDH"/>
    <property type="match status" value="1"/>
</dbReference>
<dbReference type="PANTHER" id="PTHR43633">
    <property type="entry name" value="ALCOHOL DEHYDROGENASE YQHD"/>
    <property type="match status" value="1"/>
</dbReference>
<dbReference type="Pfam" id="PF25137">
    <property type="entry name" value="ADH_Fe_C"/>
    <property type="match status" value="1"/>
</dbReference>
<feature type="domain" description="Fe-containing alcohol dehydrogenase-like C-terminal" evidence="3">
    <location>
        <begin position="194"/>
        <end position="391"/>
    </location>
</feature>
<dbReference type="GO" id="GO:0005829">
    <property type="term" value="C:cytosol"/>
    <property type="evidence" value="ECO:0007669"/>
    <property type="project" value="TreeGrafter"/>
</dbReference>
<dbReference type="FunFam" id="3.40.50.1970:FF:000003">
    <property type="entry name" value="Alcohol dehydrogenase, iron-containing"/>
    <property type="match status" value="1"/>
</dbReference>
<dbReference type="InterPro" id="IPR001670">
    <property type="entry name" value="ADH_Fe/GldA"/>
</dbReference>
<evidence type="ECO:0000259" key="2">
    <source>
        <dbReference type="Pfam" id="PF00465"/>
    </source>
</evidence>
<dbReference type="Proteomes" id="UP000824263">
    <property type="component" value="Unassembled WGS sequence"/>
</dbReference>
<reference evidence="4" key="1">
    <citation type="journal article" date="2021" name="PeerJ">
        <title>Extensive microbial diversity within the chicken gut microbiome revealed by metagenomics and culture.</title>
        <authorList>
            <person name="Gilroy R."/>
            <person name="Ravi A."/>
            <person name="Getino M."/>
            <person name="Pursley I."/>
            <person name="Horton D.L."/>
            <person name="Alikhan N.F."/>
            <person name="Baker D."/>
            <person name="Gharbi K."/>
            <person name="Hall N."/>
            <person name="Watson M."/>
            <person name="Adriaenssens E.M."/>
            <person name="Foster-Nyarko E."/>
            <person name="Jarju S."/>
            <person name="Secka A."/>
            <person name="Antonio M."/>
            <person name="Oren A."/>
            <person name="Chaudhuri R.R."/>
            <person name="La Ragione R."/>
            <person name="Hildebrand F."/>
            <person name="Pallen M.J."/>
        </authorList>
    </citation>
    <scope>NUCLEOTIDE SEQUENCE</scope>
    <source>
        <strain evidence="4">ChiSxjej1B13-11762</strain>
    </source>
</reference>
<protein>
    <submittedName>
        <fullName evidence="4">Iron-containing alcohol dehydrogenase</fullName>
    </submittedName>
</protein>
<dbReference type="EMBL" id="DXGF01000099">
    <property type="protein sequence ID" value="HIW83715.1"/>
    <property type="molecule type" value="Genomic_DNA"/>
</dbReference>
<dbReference type="Gene3D" id="1.20.1090.10">
    <property type="entry name" value="Dehydroquinate synthase-like - alpha domain"/>
    <property type="match status" value="1"/>
</dbReference>
<dbReference type="GO" id="GO:0046872">
    <property type="term" value="F:metal ion binding"/>
    <property type="evidence" value="ECO:0007669"/>
    <property type="project" value="InterPro"/>
</dbReference>
<comment type="caution">
    <text evidence="4">The sequence shown here is derived from an EMBL/GenBank/DDBJ whole genome shotgun (WGS) entry which is preliminary data.</text>
</comment>
<evidence type="ECO:0000313" key="4">
    <source>
        <dbReference type="EMBL" id="HIW83715.1"/>
    </source>
</evidence>